<proteinExistence type="predicted"/>
<evidence type="ECO:0000313" key="5">
    <source>
        <dbReference type="EMBL" id="QCT01030.1"/>
    </source>
</evidence>
<reference evidence="5 6" key="1">
    <citation type="submission" date="2019-05" db="EMBL/GenBank/DDBJ databases">
        <authorList>
            <person name="Chen C."/>
        </authorList>
    </citation>
    <scope>NUCLEOTIDE SEQUENCE [LARGE SCALE GENOMIC DNA]</scope>
    <source>
        <strain evidence="5 6">HB172198</strain>
    </source>
</reference>
<dbReference type="SMART" id="SM00347">
    <property type="entry name" value="HTH_MARR"/>
    <property type="match status" value="1"/>
</dbReference>
<dbReference type="AlphaFoldDB" id="A0A4P8XHW3"/>
<dbReference type="InterPro" id="IPR036390">
    <property type="entry name" value="WH_DNA-bd_sf"/>
</dbReference>
<gene>
    <name evidence="5" type="ORF">E6C60_0305</name>
</gene>
<dbReference type="PANTHER" id="PTHR42756">
    <property type="entry name" value="TRANSCRIPTIONAL REGULATOR, MARR"/>
    <property type="match status" value="1"/>
</dbReference>
<dbReference type="SUPFAM" id="SSF46785">
    <property type="entry name" value="Winged helix' DNA-binding domain"/>
    <property type="match status" value="1"/>
</dbReference>
<evidence type="ECO:0000256" key="3">
    <source>
        <dbReference type="ARBA" id="ARBA00023163"/>
    </source>
</evidence>
<dbReference type="OrthoDB" id="1853358at2"/>
<evidence type="ECO:0000256" key="2">
    <source>
        <dbReference type="ARBA" id="ARBA00023125"/>
    </source>
</evidence>
<dbReference type="EMBL" id="CP040396">
    <property type="protein sequence ID" value="QCT01030.1"/>
    <property type="molecule type" value="Genomic_DNA"/>
</dbReference>
<keyword evidence="2" id="KW-0238">DNA-binding</keyword>
<dbReference type="RefSeq" id="WP_138224152.1">
    <property type="nucleotide sequence ID" value="NZ_CP040396.1"/>
</dbReference>
<dbReference type="GO" id="GO:0003700">
    <property type="term" value="F:DNA-binding transcription factor activity"/>
    <property type="evidence" value="ECO:0007669"/>
    <property type="project" value="InterPro"/>
</dbReference>
<accession>A0A4P8XHW3</accession>
<sequence length="158" mass="17807">MEHARELFQIMTRRFGFLNKHCCSVGDTDITLVQSHILYEVDRQHNPSMQQVADTLGTDITTFSRQAQSLIKMNLIIKQQDPRDRRVYTLALTPEGQSIAAAIDHQMNDYLSEVFSYMSPSDQEQVLHAVSLFNEAMAKSDRCCSPLSSGGCGGSRYN</sequence>
<dbReference type="Pfam" id="PF01047">
    <property type="entry name" value="MarR"/>
    <property type="match status" value="1"/>
</dbReference>
<dbReference type="PROSITE" id="PS50995">
    <property type="entry name" value="HTH_MARR_2"/>
    <property type="match status" value="1"/>
</dbReference>
<evidence type="ECO:0000256" key="1">
    <source>
        <dbReference type="ARBA" id="ARBA00023015"/>
    </source>
</evidence>
<organism evidence="5 6">
    <name type="scientific">Paenibacillus algicola</name>
    <dbReference type="NCBI Taxonomy" id="2565926"/>
    <lineage>
        <taxon>Bacteria</taxon>
        <taxon>Bacillati</taxon>
        <taxon>Bacillota</taxon>
        <taxon>Bacilli</taxon>
        <taxon>Bacillales</taxon>
        <taxon>Paenibacillaceae</taxon>
        <taxon>Paenibacillus</taxon>
    </lineage>
</organism>
<dbReference type="InterPro" id="IPR036388">
    <property type="entry name" value="WH-like_DNA-bd_sf"/>
</dbReference>
<dbReference type="Proteomes" id="UP000300879">
    <property type="component" value="Chromosome"/>
</dbReference>
<keyword evidence="3" id="KW-0804">Transcription</keyword>
<dbReference type="Gene3D" id="1.10.10.10">
    <property type="entry name" value="Winged helix-like DNA-binding domain superfamily/Winged helix DNA-binding domain"/>
    <property type="match status" value="1"/>
</dbReference>
<feature type="domain" description="HTH marR-type" evidence="4">
    <location>
        <begin position="4"/>
        <end position="135"/>
    </location>
</feature>
<dbReference type="PANTHER" id="PTHR42756:SF1">
    <property type="entry name" value="TRANSCRIPTIONAL REPRESSOR OF EMRAB OPERON"/>
    <property type="match status" value="1"/>
</dbReference>
<keyword evidence="6" id="KW-1185">Reference proteome</keyword>
<evidence type="ECO:0000259" key="4">
    <source>
        <dbReference type="PROSITE" id="PS50995"/>
    </source>
</evidence>
<dbReference type="KEGG" id="palo:E6C60_0305"/>
<dbReference type="InterPro" id="IPR000835">
    <property type="entry name" value="HTH_MarR-typ"/>
</dbReference>
<name>A0A4P8XHW3_9BACL</name>
<evidence type="ECO:0000313" key="6">
    <source>
        <dbReference type="Proteomes" id="UP000300879"/>
    </source>
</evidence>
<protein>
    <submittedName>
        <fullName evidence="5">Transcriptional regulator, MarR family</fullName>
    </submittedName>
</protein>
<keyword evidence="1" id="KW-0805">Transcription regulation</keyword>
<dbReference type="GO" id="GO:0003677">
    <property type="term" value="F:DNA binding"/>
    <property type="evidence" value="ECO:0007669"/>
    <property type="project" value="UniProtKB-KW"/>
</dbReference>